<reference evidence="5 6" key="1">
    <citation type="submission" date="2023-06" db="EMBL/GenBank/DDBJ databases">
        <title>Identification and characterization of horizontal gene transfer across gut microbiota members of farm animals based on homology search.</title>
        <authorList>
            <person name="Schwarzerova J."/>
            <person name="Nykrynova M."/>
            <person name="Jureckova K."/>
            <person name="Cejkova D."/>
            <person name="Rychlik I."/>
        </authorList>
    </citation>
    <scope>NUCLEOTIDE SEQUENCE [LARGE SCALE GENOMIC DNA]</scope>
    <source>
        <strain evidence="5 6">ET340</strain>
    </source>
</reference>
<keyword evidence="2" id="KW-0433">Leucine-rich repeat</keyword>
<organism evidence="5 6">
    <name type="scientific">Allofournierella massiliensis</name>
    <dbReference type="NCBI Taxonomy" id="1650663"/>
    <lineage>
        <taxon>Bacteria</taxon>
        <taxon>Bacillati</taxon>
        <taxon>Bacillota</taxon>
        <taxon>Clostridia</taxon>
        <taxon>Eubacteriales</taxon>
        <taxon>Oscillospiraceae</taxon>
        <taxon>Allofournierella</taxon>
    </lineage>
</organism>
<comment type="subcellular location">
    <subcellularLocation>
        <location evidence="1">Cell envelope</location>
    </subcellularLocation>
</comment>
<dbReference type="PANTHER" id="PTHR47566:SF1">
    <property type="entry name" value="PROTEIN NUD1"/>
    <property type="match status" value="1"/>
</dbReference>
<dbReference type="InterPro" id="IPR032675">
    <property type="entry name" value="LRR_dom_sf"/>
</dbReference>
<dbReference type="Gene3D" id="3.80.10.10">
    <property type="entry name" value="Ribonuclease Inhibitor"/>
    <property type="match status" value="1"/>
</dbReference>
<comment type="caution">
    <text evidence="5">The sequence shown here is derived from an EMBL/GenBank/DDBJ whole genome shotgun (WGS) entry which is preliminary data.</text>
</comment>
<evidence type="ECO:0000256" key="4">
    <source>
        <dbReference type="SAM" id="MobiDB-lite"/>
    </source>
</evidence>
<dbReference type="InterPro" id="IPR042229">
    <property type="entry name" value="Listeria/Bacterioides_rpt_sf"/>
</dbReference>
<evidence type="ECO:0000256" key="3">
    <source>
        <dbReference type="ARBA" id="ARBA00022737"/>
    </source>
</evidence>
<evidence type="ECO:0000313" key="6">
    <source>
        <dbReference type="Proteomes" id="UP001529380"/>
    </source>
</evidence>
<evidence type="ECO:0000256" key="2">
    <source>
        <dbReference type="ARBA" id="ARBA00022614"/>
    </source>
</evidence>
<feature type="region of interest" description="Disordered" evidence="4">
    <location>
        <begin position="343"/>
        <end position="367"/>
    </location>
</feature>
<dbReference type="Pfam" id="PF09479">
    <property type="entry name" value="Flg_new"/>
    <property type="match status" value="2"/>
</dbReference>
<dbReference type="PANTHER" id="PTHR47566">
    <property type="match status" value="1"/>
</dbReference>
<dbReference type="SUPFAM" id="SSF52058">
    <property type="entry name" value="L domain-like"/>
    <property type="match status" value="1"/>
</dbReference>
<dbReference type="RefSeq" id="WP_289598486.1">
    <property type="nucleotide sequence ID" value="NZ_JAUDCL010000001.1"/>
</dbReference>
<evidence type="ECO:0000256" key="1">
    <source>
        <dbReference type="ARBA" id="ARBA00004196"/>
    </source>
</evidence>
<dbReference type="Proteomes" id="UP001529380">
    <property type="component" value="Unassembled WGS sequence"/>
</dbReference>
<dbReference type="EMBL" id="JAUDCL010000001">
    <property type="protein sequence ID" value="MDM8199812.1"/>
    <property type="molecule type" value="Genomic_DNA"/>
</dbReference>
<keyword evidence="6" id="KW-1185">Reference proteome</keyword>
<proteinExistence type="predicted"/>
<name>A0ABT7ULN4_9FIRM</name>
<protein>
    <submittedName>
        <fullName evidence="5">InlB B-repeat-containing protein</fullName>
    </submittedName>
</protein>
<sequence>MNETNFPDAAFRAWLLRPENLNGAGADGMFTEAELQAVTAINVKNQGIASLQSIEHFTQLKSLNASGNQMTSLTLKLPVLEGLYVAYNQLTMLDVTGCPKLVDLNFEMNLLTQVDLSGNPELVQLYSRHNLLTTLDMSHNPKLEDSGFVGRNNDLRTLILPNVPGLQVDTEDFLEQDPIVGSERSEWFYDSQYTQPIREKYIPGNGQTVYARRVPNRYTVRFSANGGAGSMDSVNTEYGQQFQLPQVGFTRTGYTFTGWNTWPDGSGTAYENGQQVSSLGGKKRDGDKVDLYAQWKANSYTIRYEAGEGQGSMEPTQARYNTEVKLAGCAFSKEGSAFAGWSTRPGGPVQYTDGQTVKTSPLRRAAW</sequence>
<gene>
    <name evidence="5" type="ORF">QUW08_00610</name>
</gene>
<keyword evidence="3" id="KW-0677">Repeat</keyword>
<evidence type="ECO:0000313" key="5">
    <source>
        <dbReference type="EMBL" id="MDM8199812.1"/>
    </source>
</evidence>
<dbReference type="Gene3D" id="2.60.40.4270">
    <property type="entry name" value="Listeria-Bacteroides repeat domain"/>
    <property type="match status" value="2"/>
</dbReference>
<dbReference type="InterPro" id="IPR013378">
    <property type="entry name" value="InlB-like_B-rpt"/>
</dbReference>
<accession>A0ABT7ULN4</accession>
<dbReference type="InterPro" id="IPR052574">
    <property type="entry name" value="CDIRP"/>
</dbReference>